<dbReference type="PROSITE" id="PS50109">
    <property type="entry name" value="HIS_KIN"/>
    <property type="match status" value="1"/>
</dbReference>
<evidence type="ECO:0000256" key="6">
    <source>
        <dbReference type="ARBA" id="ARBA00023012"/>
    </source>
</evidence>
<dbReference type="PANTHER" id="PTHR43047:SF72">
    <property type="entry name" value="OSMOSENSING HISTIDINE PROTEIN KINASE SLN1"/>
    <property type="match status" value="1"/>
</dbReference>
<reference evidence="10 11" key="1">
    <citation type="journal article" date="2016" name="Nat. Commun.">
        <title>Thousands of microbial genomes shed light on interconnected biogeochemical processes in an aquifer system.</title>
        <authorList>
            <person name="Anantharaman K."/>
            <person name="Brown C.T."/>
            <person name="Hug L.A."/>
            <person name="Sharon I."/>
            <person name="Castelle C.J."/>
            <person name="Probst A.J."/>
            <person name="Thomas B.C."/>
            <person name="Singh A."/>
            <person name="Wilkins M.J."/>
            <person name="Karaoz U."/>
            <person name="Brodie E.L."/>
            <person name="Williams K.H."/>
            <person name="Hubbard S.S."/>
            <person name="Banfield J.F."/>
        </authorList>
    </citation>
    <scope>NUCLEOTIDE SEQUENCE [LARGE SCALE GENOMIC DNA]</scope>
</reference>
<dbReference type="FunFam" id="1.10.287.130:FF:000001">
    <property type="entry name" value="Two-component sensor histidine kinase"/>
    <property type="match status" value="1"/>
</dbReference>
<dbReference type="InterPro" id="IPR036097">
    <property type="entry name" value="HisK_dim/P_sf"/>
</dbReference>
<keyword evidence="4" id="KW-0808">Transferase</keyword>
<dbReference type="SUPFAM" id="SSF47384">
    <property type="entry name" value="Homodimeric domain of signal transducing histidine kinase"/>
    <property type="match status" value="1"/>
</dbReference>
<evidence type="ECO:0000256" key="1">
    <source>
        <dbReference type="ARBA" id="ARBA00000085"/>
    </source>
</evidence>
<dbReference type="InterPro" id="IPR036890">
    <property type="entry name" value="HATPase_C_sf"/>
</dbReference>
<keyword evidence="5" id="KW-0418">Kinase</keyword>
<accession>A0A1F6C2B3</accession>
<dbReference type="SMART" id="SM00387">
    <property type="entry name" value="HATPase_c"/>
    <property type="match status" value="1"/>
</dbReference>
<dbReference type="GO" id="GO:0005886">
    <property type="term" value="C:plasma membrane"/>
    <property type="evidence" value="ECO:0007669"/>
    <property type="project" value="TreeGrafter"/>
</dbReference>
<dbReference type="InterPro" id="IPR005467">
    <property type="entry name" value="His_kinase_dom"/>
</dbReference>
<feature type="transmembrane region" description="Helical" evidence="8">
    <location>
        <begin position="196"/>
        <end position="215"/>
    </location>
</feature>
<dbReference type="EC" id="2.7.13.3" evidence="2"/>
<dbReference type="FunFam" id="3.30.565.10:FF:000006">
    <property type="entry name" value="Sensor histidine kinase WalK"/>
    <property type="match status" value="1"/>
</dbReference>
<evidence type="ECO:0000256" key="3">
    <source>
        <dbReference type="ARBA" id="ARBA00022553"/>
    </source>
</evidence>
<dbReference type="SUPFAM" id="SSF55874">
    <property type="entry name" value="ATPase domain of HSP90 chaperone/DNA topoisomerase II/histidine kinase"/>
    <property type="match status" value="1"/>
</dbReference>
<sequence>MKNLQVLWKTVRKEYHLVISGLLLIIIPAAMILNTAFLINNVKQDIDIEVQRLGSQVANIIGRSIRDQLSNPGAIDAIIIDIARDNEDIKSIDILQPLIENNDIKFKILTSLDVNAKEKISSQRHNILAWNDDRAIAYLSSSDELSTEKQDIPSADKRFWIIATPLHDALGTKVALVNVKLSSQVIDDRLAKKTFFLSYLLLAGMLVIILILVAFNSRLFQYAMLARRLKEVDQMKDEFISMASHELRAPITAIRGYLSMILDGSVGQISEASKKILVTVADSSKRLAELVEDLLEVSRIEQGRMKLALLPINIQEVISASTTELAISAKEKNLELREEKWKGVLPKIMGDKDRLRQVMVNLLSNAIKYSLKGSVTVSTTVKEGFIEVRVRDTGIGMSNQEREHLFEKFYRVKNDKTEKIIGTGLGLWITKQLVEIQKGSLRVDSIENVGTEMILQFPIFKEKK</sequence>
<evidence type="ECO:0000256" key="2">
    <source>
        <dbReference type="ARBA" id="ARBA00012438"/>
    </source>
</evidence>
<evidence type="ECO:0000313" key="10">
    <source>
        <dbReference type="EMBL" id="OGG42927.1"/>
    </source>
</evidence>
<dbReference type="Pfam" id="PF00512">
    <property type="entry name" value="HisKA"/>
    <property type="match status" value="1"/>
</dbReference>
<name>A0A1F6C2B3_9BACT</name>
<dbReference type="Gene3D" id="3.30.565.10">
    <property type="entry name" value="Histidine kinase-like ATPase, C-terminal domain"/>
    <property type="match status" value="1"/>
</dbReference>
<keyword evidence="7 8" id="KW-0472">Membrane</keyword>
<dbReference type="GO" id="GO:0009927">
    <property type="term" value="F:histidine phosphotransfer kinase activity"/>
    <property type="evidence" value="ECO:0007669"/>
    <property type="project" value="TreeGrafter"/>
</dbReference>
<keyword evidence="6" id="KW-0902">Two-component regulatory system</keyword>
<feature type="transmembrane region" description="Helical" evidence="8">
    <location>
        <begin position="15"/>
        <end position="39"/>
    </location>
</feature>
<evidence type="ECO:0000256" key="7">
    <source>
        <dbReference type="ARBA" id="ARBA00023136"/>
    </source>
</evidence>
<dbReference type="Pfam" id="PF02518">
    <property type="entry name" value="HATPase_c"/>
    <property type="match status" value="1"/>
</dbReference>
<evidence type="ECO:0000256" key="8">
    <source>
        <dbReference type="SAM" id="Phobius"/>
    </source>
</evidence>
<evidence type="ECO:0000313" key="11">
    <source>
        <dbReference type="Proteomes" id="UP000178249"/>
    </source>
</evidence>
<dbReference type="PANTHER" id="PTHR43047">
    <property type="entry name" value="TWO-COMPONENT HISTIDINE PROTEIN KINASE"/>
    <property type="match status" value="1"/>
</dbReference>
<organism evidence="10 11">
    <name type="scientific">Candidatus Kaiserbacteria bacterium RIFCSPHIGHO2_01_FULL_48_10</name>
    <dbReference type="NCBI Taxonomy" id="1798476"/>
    <lineage>
        <taxon>Bacteria</taxon>
        <taxon>Candidatus Kaiseribacteriota</taxon>
    </lineage>
</organism>
<dbReference type="Gene3D" id="1.10.287.130">
    <property type="match status" value="1"/>
</dbReference>
<feature type="domain" description="Histidine kinase" evidence="9">
    <location>
        <begin position="242"/>
        <end position="461"/>
    </location>
</feature>
<dbReference type="SMART" id="SM00388">
    <property type="entry name" value="HisKA"/>
    <property type="match status" value="1"/>
</dbReference>
<dbReference type="InterPro" id="IPR003661">
    <property type="entry name" value="HisK_dim/P_dom"/>
</dbReference>
<dbReference type="InterPro" id="IPR003594">
    <property type="entry name" value="HATPase_dom"/>
</dbReference>
<proteinExistence type="predicted"/>
<dbReference type="Proteomes" id="UP000178249">
    <property type="component" value="Unassembled WGS sequence"/>
</dbReference>
<dbReference type="InterPro" id="IPR004358">
    <property type="entry name" value="Sig_transdc_His_kin-like_C"/>
</dbReference>
<dbReference type="GO" id="GO:0000155">
    <property type="term" value="F:phosphorelay sensor kinase activity"/>
    <property type="evidence" value="ECO:0007669"/>
    <property type="project" value="InterPro"/>
</dbReference>
<gene>
    <name evidence="10" type="ORF">A2841_02170</name>
</gene>
<dbReference type="AlphaFoldDB" id="A0A1F6C2B3"/>
<protein>
    <recommendedName>
        <fullName evidence="2">histidine kinase</fullName>
        <ecNumber evidence="2">2.7.13.3</ecNumber>
    </recommendedName>
</protein>
<keyword evidence="8" id="KW-0812">Transmembrane</keyword>
<dbReference type="EMBL" id="MFKP01000061">
    <property type="protein sequence ID" value="OGG42927.1"/>
    <property type="molecule type" value="Genomic_DNA"/>
</dbReference>
<dbReference type="CDD" id="cd00082">
    <property type="entry name" value="HisKA"/>
    <property type="match status" value="1"/>
</dbReference>
<keyword evidence="3" id="KW-0597">Phosphoprotein</keyword>
<comment type="catalytic activity">
    <reaction evidence="1">
        <text>ATP + protein L-histidine = ADP + protein N-phospho-L-histidine.</text>
        <dbReference type="EC" id="2.7.13.3"/>
    </reaction>
</comment>
<evidence type="ECO:0000256" key="5">
    <source>
        <dbReference type="ARBA" id="ARBA00022777"/>
    </source>
</evidence>
<evidence type="ECO:0000259" key="9">
    <source>
        <dbReference type="PROSITE" id="PS50109"/>
    </source>
</evidence>
<keyword evidence="8" id="KW-1133">Transmembrane helix</keyword>
<dbReference type="PRINTS" id="PR00344">
    <property type="entry name" value="BCTRLSENSOR"/>
</dbReference>
<comment type="caution">
    <text evidence="10">The sequence shown here is derived from an EMBL/GenBank/DDBJ whole genome shotgun (WGS) entry which is preliminary data.</text>
</comment>
<evidence type="ECO:0000256" key="4">
    <source>
        <dbReference type="ARBA" id="ARBA00022679"/>
    </source>
</evidence>